<protein>
    <submittedName>
        <fullName evidence="1">Uncharacterized protein</fullName>
    </submittedName>
</protein>
<reference evidence="1" key="1">
    <citation type="submission" date="2014-12" db="EMBL/GenBank/DDBJ databases">
        <title>Insight into the proteome of Arion vulgaris.</title>
        <authorList>
            <person name="Aradska J."/>
            <person name="Bulat T."/>
            <person name="Smidak R."/>
            <person name="Sarate P."/>
            <person name="Gangsoo J."/>
            <person name="Sialana F."/>
            <person name="Bilban M."/>
            <person name="Lubec G."/>
        </authorList>
    </citation>
    <scope>NUCLEOTIDE SEQUENCE</scope>
    <source>
        <tissue evidence="1">Skin</tissue>
    </source>
</reference>
<dbReference type="EMBL" id="HACG01016465">
    <property type="protein sequence ID" value="CEK63330.1"/>
    <property type="molecule type" value="Transcribed_RNA"/>
</dbReference>
<feature type="non-terminal residue" evidence="1">
    <location>
        <position position="1"/>
    </location>
</feature>
<sequence length="210" mass="23982">DPTDDSGRLCLNVTLSLLDFVPPYSARGKYFIVSFPEVTDFLVFILGASNSSLVLTTDYAPTEISLDQHGSYISDIWKTSSIWISSLHPVTIYIKMTICNNSTLTTKLCTENGFFLPSVQHYITCQINTSKGDDCICSCPSVFQREIDPNSLFFFQNTSEFRSTTFYPLQFKELFDVSLSIFHVYEFNDIYDVVVITNTSFIIFRYNEEN</sequence>
<gene>
    <name evidence="1" type="primary">ORF47946</name>
</gene>
<proteinExistence type="predicted"/>
<organism evidence="1">
    <name type="scientific">Arion vulgaris</name>
    <dbReference type="NCBI Taxonomy" id="1028688"/>
    <lineage>
        <taxon>Eukaryota</taxon>
        <taxon>Metazoa</taxon>
        <taxon>Spiralia</taxon>
        <taxon>Lophotrochozoa</taxon>
        <taxon>Mollusca</taxon>
        <taxon>Gastropoda</taxon>
        <taxon>Heterobranchia</taxon>
        <taxon>Euthyneura</taxon>
        <taxon>Panpulmonata</taxon>
        <taxon>Eupulmonata</taxon>
        <taxon>Stylommatophora</taxon>
        <taxon>Helicina</taxon>
        <taxon>Arionoidea</taxon>
        <taxon>Arionidae</taxon>
        <taxon>Arion</taxon>
    </lineage>
</organism>
<evidence type="ECO:0000313" key="1">
    <source>
        <dbReference type="EMBL" id="CEK63330.1"/>
    </source>
</evidence>
<dbReference type="AlphaFoldDB" id="A0A0B6Z6I9"/>
<accession>A0A0B6Z6I9</accession>
<feature type="non-terminal residue" evidence="1">
    <location>
        <position position="210"/>
    </location>
</feature>
<name>A0A0B6Z6I9_9EUPU</name>